<name>A0AAX1N552_9BACT</name>
<organism evidence="1 2">
    <name type="scientific">Flammeovirga yaeyamensis</name>
    <dbReference type="NCBI Taxonomy" id="367791"/>
    <lineage>
        <taxon>Bacteria</taxon>
        <taxon>Pseudomonadati</taxon>
        <taxon>Bacteroidota</taxon>
        <taxon>Cytophagia</taxon>
        <taxon>Cytophagales</taxon>
        <taxon>Flammeovirgaceae</taxon>
        <taxon>Flammeovirga</taxon>
    </lineage>
</organism>
<evidence type="ECO:0000313" key="2">
    <source>
        <dbReference type="Proteomes" id="UP000678679"/>
    </source>
</evidence>
<dbReference type="EMBL" id="CP076132">
    <property type="protein sequence ID" value="QWG02694.1"/>
    <property type="molecule type" value="Genomic_DNA"/>
</dbReference>
<dbReference type="Proteomes" id="UP000678679">
    <property type="component" value="Chromosome 1"/>
</dbReference>
<keyword evidence="2" id="KW-1185">Reference proteome</keyword>
<evidence type="ECO:0000313" key="1">
    <source>
        <dbReference type="EMBL" id="QWG02694.1"/>
    </source>
</evidence>
<proteinExistence type="predicted"/>
<sequence>MLEKLKKNLTAIIVVSLIGLVATCNIMVRKSDREKWTNNPKPGYYYVFDDFPIQNEESIMKIKEVKDQAVIFYLPKMKTIGSYKLDKTDSKVKDLDKQGVMYGSETITIDKADLLQMVEDDTFSGHMNHKPRVTNVFL</sequence>
<reference evidence="1 2" key="1">
    <citation type="submission" date="2021-05" db="EMBL/GenBank/DDBJ databases">
        <title>Comparative genomic studies on the polysaccharide-degrading batcterial strains of the Flammeovirga genus.</title>
        <authorList>
            <person name="Zewei F."/>
            <person name="Zheng Z."/>
            <person name="Yu L."/>
            <person name="Ruyue G."/>
            <person name="Yanhong M."/>
            <person name="Yuanyuan C."/>
            <person name="Jingyan G."/>
            <person name="Wenjun H."/>
        </authorList>
    </citation>
    <scope>NUCLEOTIDE SEQUENCE [LARGE SCALE GENOMIC DNA]</scope>
    <source>
        <strain evidence="1 2">NBRC:100898</strain>
    </source>
</reference>
<gene>
    <name evidence="1" type="ORF">KMW28_03705</name>
</gene>
<evidence type="ECO:0008006" key="3">
    <source>
        <dbReference type="Google" id="ProtNLM"/>
    </source>
</evidence>
<accession>A0AAX1N552</accession>
<protein>
    <recommendedName>
        <fullName evidence="3">Lipoprotein</fullName>
    </recommendedName>
</protein>
<dbReference type="AlphaFoldDB" id="A0AAX1N552"/>
<dbReference type="KEGG" id="fya:KMW28_03705"/>
<dbReference type="RefSeq" id="WP_169666548.1">
    <property type="nucleotide sequence ID" value="NZ_CP076132.1"/>
</dbReference>